<dbReference type="InterPro" id="IPR012388">
    <property type="entry name" value="CABLES1/2"/>
</dbReference>
<proteinExistence type="predicted"/>
<accession>L0AU34</accession>
<dbReference type="RefSeq" id="XP_004828726.1">
    <property type="nucleotide sequence ID" value="XM_004828669.1"/>
</dbReference>
<dbReference type="EMBL" id="CP001669">
    <property type="protein sequence ID" value="AFZ79060.1"/>
    <property type="molecule type" value="Genomic_DNA"/>
</dbReference>
<evidence type="ECO:0000313" key="2">
    <source>
        <dbReference type="EMBL" id="AFZ79060.1"/>
    </source>
</evidence>
<dbReference type="eggNOG" id="KOG4164">
    <property type="taxonomic scope" value="Eukaryota"/>
</dbReference>
<dbReference type="PANTHER" id="PTHR22896">
    <property type="entry name" value="CDK5 AND ABL1 ENZYME SUBSTRATE 1"/>
    <property type="match status" value="1"/>
</dbReference>
<reference evidence="2 3" key="1">
    <citation type="journal article" date="2012" name="BMC Genomics">
        <title>Comparative genomic analysis and phylogenetic position of Theileria equi.</title>
        <authorList>
            <person name="Kappmeyer L.S."/>
            <person name="Thiagarajan M."/>
            <person name="Herndon D.R."/>
            <person name="Ramsay J.D."/>
            <person name="Caler E."/>
            <person name="Djikeng A."/>
            <person name="Gillespie J.J."/>
            <person name="Lau A.O."/>
            <person name="Roalson E.H."/>
            <person name="Silva J.C."/>
            <person name="Silva M.G."/>
            <person name="Suarez C.E."/>
            <person name="Ueti M.W."/>
            <person name="Nene V.M."/>
            <person name="Mealey R.H."/>
            <person name="Knowles D.P."/>
            <person name="Brayton K.A."/>
        </authorList>
    </citation>
    <scope>NUCLEOTIDE SEQUENCE [LARGE SCALE GENOMIC DNA]</scope>
    <source>
        <strain evidence="2 3">WA</strain>
    </source>
</reference>
<dbReference type="STRING" id="1537102.L0AU34"/>
<dbReference type="PANTHER" id="PTHR22896:SF0">
    <property type="entry name" value="CYCLIN N-TERMINAL DOMAIN-CONTAINING PROTEIN"/>
    <property type="match status" value="1"/>
</dbReference>
<dbReference type="KEGG" id="beq:BEWA_019050"/>
<dbReference type="Gene3D" id="1.10.472.10">
    <property type="entry name" value="Cyclin-like"/>
    <property type="match status" value="1"/>
</dbReference>
<dbReference type="SUPFAM" id="SSF47954">
    <property type="entry name" value="Cyclin-like"/>
    <property type="match status" value="1"/>
</dbReference>
<protein>
    <recommendedName>
        <fullName evidence="1">Cyclin N-terminal domain-containing protein</fullName>
    </recommendedName>
</protein>
<dbReference type="GO" id="GO:0051726">
    <property type="term" value="P:regulation of cell cycle"/>
    <property type="evidence" value="ECO:0007669"/>
    <property type="project" value="InterPro"/>
</dbReference>
<dbReference type="InterPro" id="IPR036915">
    <property type="entry name" value="Cyclin-like_sf"/>
</dbReference>
<organism evidence="2 3">
    <name type="scientific">Theileria equi strain WA</name>
    <dbReference type="NCBI Taxonomy" id="1537102"/>
    <lineage>
        <taxon>Eukaryota</taxon>
        <taxon>Sar</taxon>
        <taxon>Alveolata</taxon>
        <taxon>Apicomplexa</taxon>
        <taxon>Aconoidasida</taxon>
        <taxon>Piroplasmida</taxon>
        <taxon>Theileriidae</taxon>
        <taxon>Theileria</taxon>
    </lineage>
</organism>
<dbReference type="Proteomes" id="UP000031512">
    <property type="component" value="Chromosome 1"/>
</dbReference>
<feature type="domain" description="Cyclin N-terminal" evidence="1">
    <location>
        <begin position="240"/>
        <end position="323"/>
    </location>
</feature>
<dbReference type="AlphaFoldDB" id="L0AU34"/>
<name>L0AU34_THEEQ</name>
<gene>
    <name evidence="2" type="ORF">BEWA_019050</name>
</gene>
<keyword evidence="3" id="KW-1185">Reference proteome</keyword>
<dbReference type="Pfam" id="PF00134">
    <property type="entry name" value="Cyclin_N"/>
    <property type="match status" value="1"/>
</dbReference>
<evidence type="ECO:0000259" key="1">
    <source>
        <dbReference type="Pfam" id="PF00134"/>
    </source>
</evidence>
<dbReference type="InterPro" id="IPR006671">
    <property type="entry name" value="Cyclin_N"/>
</dbReference>
<dbReference type="OrthoDB" id="5353095at2759"/>
<evidence type="ECO:0000313" key="3">
    <source>
        <dbReference type="Proteomes" id="UP000031512"/>
    </source>
</evidence>
<sequence>MIVNSQRLSDLSESQFQEIIALIRYSSLKASNLSANVAMTFLSNMPYDSKFETLPSNDPNGAEFSRLTIEYYDDDKNMTIDDFVDNEPHISSDGIHKSRLKERISNWKIILKKKIKKLYRFSDNTGAIISDLNEDIAKKSKREKIYISYADLMVPNFYNYDPKHLDIPLHNYKRKTNEAIDIKIVGADDQSHDYDTLSVPPFESNELFRQKHPWLHPTLSFTKLCRIKYEILSLPIVVRHLDPSTAAIAWTLFERLVMVGVVTKFNRKLYAATCVILSYKFNQDYESDVLNEIVQYISKERNIDPKTIFYNEMKIFTMLDFSLKLKYSYIQAHIHNFLDLNNLLFFQLYDAPEATYLELEE</sequence>
<dbReference type="VEuPathDB" id="PiroplasmaDB:BEWA_019050"/>
<dbReference type="GeneID" id="15803568"/>